<dbReference type="OrthoDB" id="900053at2"/>
<gene>
    <name evidence="8" type="ORF">SAMN05660649_03701</name>
</gene>
<feature type="active site" description="Charge relay system" evidence="5">
    <location>
        <position position="243"/>
    </location>
</feature>
<dbReference type="PANTHER" id="PTHR43399:SF5">
    <property type="entry name" value="PEPTIDASE S8 FAMILY WITH PROTEASE-ASSOCIATED DOMAIN"/>
    <property type="match status" value="1"/>
</dbReference>
<dbReference type="EMBL" id="FOOX01000015">
    <property type="protein sequence ID" value="SFH06501.1"/>
    <property type="molecule type" value="Genomic_DNA"/>
</dbReference>
<evidence type="ECO:0000313" key="8">
    <source>
        <dbReference type="EMBL" id="SFH06501.1"/>
    </source>
</evidence>
<dbReference type="InterPro" id="IPR000209">
    <property type="entry name" value="Peptidase_S8/S53_dom"/>
</dbReference>
<feature type="active site" description="Charge relay system" evidence="5">
    <location>
        <position position="473"/>
    </location>
</feature>
<dbReference type="RefSeq" id="WP_092473092.1">
    <property type="nucleotide sequence ID" value="NZ_FOOX01000015.1"/>
</dbReference>
<dbReference type="STRING" id="341036.SAMN05660649_03701"/>
<feature type="domain" description="SLH" evidence="7">
    <location>
        <begin position="1306"/>
        <end position="1369"/>
    </location>
</feature>
<feature type="compositionally biased region" description="Polar residues" evidence="6">
    <location>
        <begin position="125"/>
        <end position="139"/>
    </location>
</feature>
<dbReference type="GO" id="GO:0004252">
    <property type="term" value="F:serine-type endopeptidase activity"/>
    <property type="evidence" value="ECO:0007669"/>
    <property type="project" value="UniProtKB-UniRule"/>
</dbReference>
<dbReference type="InterPro" id="IPR001119">
    <property type="entry name" value="SLH_dom"/>
</dbReference>
<feature type="active site" description="Charge relay system" evidence="5">
    <location>
        <position position="286"/>
    </location>
</feature>
<dbReference type="Gene3D" id="2.60.120.380">
    <property type="match status" value="1"/>
</dbReference>
<comment type="similarity">
    <text evidence="5">Belongs to the peptidase S8 family.</text>
</comment>
<evidence type="ECO:0000256" key="6">
    <source>
        <dbReference type="SAM" id="MobiDB-lite"/>
    </source>
</evidence>
<dbReference type="InterPro" id="IPR036852">
    <property type="entry name" value="Peptidase_S8/S53_dom_sf"/>
</dbReference>
<organism evidence="8 9">
    <name type="scientific">Desulfotruncus arcticus DSM 17038</name>
    <dbReference type="NCBI Taxonomy" id="1121424"/>
    <lineage>
        <taxon>Bacteria</taxon>
        <taxon>Bacillati</taxon>
        <taxon>Bacillota</taxon>
        <taxon>Clostridia</taxon>
        <taxon>Eubacteriales</taxon>
        <taxon>Desulfallaceae</taxon>
        <taxon>Desulfotruncus</taxon>
    </lineage>
</organism>
<evidence type="ECO:0000256" key="2">
    <source>
        <dbReference type="ARBA" id="ARBA00022737"/>
    </source>
</evidence>
<feature type="domain" description="SLH" evidence="7">
    <location>
        <begin position="1243"/>
        <end position="1303"/>
    </location>
</feature>
<dbReference type="PROSITE" id="PS51272">
    <property type="entry name" value="SLH"/>
    <property type="match status" value="3"/>
</dbReference>
<evidence type="ECO:0000256" key="4">
    <source>
        <dbReference type="ARBA" id="ARBA00022825"/>
    </source>
</evidence>
<dbReference type="PANTHER" id="PTHR43399">
    <property type="entry name" value="SUBTILISIN-RELATED"/>
    <property type="match status" value="1"/>
</dbReference>
<sequence>MAVIIAIIALGLVLWWQGPGNRQSVLNHNDGAKEVDKDGAAEPKQDLEMYALNISRPLNSKEKKSLTEQVDWMGSLNGEILLVRASAGQKQALQKLPYVKNLTEYLPEQKLKGLSQNEPKDSHQTPENSSGNTQKNGSQQEVYTVTLTGAGDKPDALQLIESLDGRVLDGAAGEGRYLRIELPGAAVGKLAASPLVLYVEKYDRPEFLNDRVRDIVGARPLAIPDFITPGGLNGAGQIIGLADSGLDTGSITNIHPDLQTGPDEKPRVTMLKSWAGVETPADTIGHGTHMAGTLVGSGKASDGKYAGLAPGAGLYFQGIVDKNGNTAPPLDLQELFGPAYSAGVRIHVDGWGKKQNTYDSTAAQIDEFVRTHNDFLAIFGAGNSGPQTDSLTAEANSKNALVVGASNSSRPAFERDMGDAGEVAGFSSRGPAGDGRIKPELVAPGTSIISTASRLVEGNLDGRSDYTVMDGTSMASAVTGGAAALLRQYLQNYTRFNDPSAALMKAVLINGAQHLEADLPAAGFGQLDLGSTVIALQNQLFELVDDKKGLAAGGSRTIGKKITSAGAPFKVTLAWTDPAAAPGAATTLVNNLDLEVIAPDGKTYYGNDFDRRGKKDNSNNVEQVYIPDPQSGEYKIVVRGRSVVEDASTESGLTQDFALVFGQPPGRETVNGEKGISLPPETISAVDDHLLSAGEKIPAGADVYRLEATNDSRLAYVVGRTWQATGIKEMEDKEKEILLRVNRDYREGGYVINPEAKKALVVNGRASPAGQTITPGSSVTAYINPHDQTIWQAHVTSLENEGVLAGVDREKGQIELLEDRQIFSLAREASIDFSDVIVDGDAADLPFGAATTADLDNLLPGMPVQITSGVDELVYHLTVKRYLALGHIAGVNRDAGNITLSSGKRYHVMAGISIARDQQPAALDSLQEDDLVMLNLAPGSTEVLGVTAFSDVSYGQVIFAEEDTLYLMDSNKGFRYLILSPETRLYRWGMPAGIAILNPGQWVRVARDPSADTVWRVDIAESAKKVKSVFKSYTSGQGMKLDNGQTLMLSSFAAVTKNGYPVEFRDLLPGEQVVVSALYTPDGRQVAANLEAETRKGVAPPELKIISTVPYEEFSMVTGQTSASRLYARYPGGDVREIEINASGTFYYPIKAGEEEDIQLVAVDGTTGGVAGLQLNLARQRKGFTDIGGHWAETDIRHMAARGMVSGYPDGTFRPNKAVTRSEFTVLLSRLLGSGNLMANLPYRDVGSIPDWARNAVALSYSRGLAVGYDDNTFRPQARITRVEAASLLVRAYAILKGPPENPQQKPHYADWDKVPNWARESVSMSDALGLLSGKPGNLFDPGNYITRAETAAALNRLLDSVITDANQPRQQQ</sequence>
<protein>
    <submittedName>
        <fullName evidence="8">S-layer homology domain-containing protein</fullName>
    </submittedName>
</protein>
<keyword evidence="2" id="KW-0677">Repeat</keyword>
<proteinExistence type="inferred from homology"/>
<dbReference type="InterPro" id="IPR015500">
    <property type="entry name" value="Peptidase_S8_subtilisin-rel"/>
</dbReference>
<dbReference type="PRINTS" id="PR00723">
    <property type="entry name" value="SUBTILISIN"/>
</dbReference>
<dbReference type="Gene3D" id="3.40.50.200">
    <property type="entry name" value="Peptidase S8/S53 domain"/>
    <property type="match status" value="1"/>
</dbReference>
<evidence type="ECO:0000256" key="3">
    <source>
        <dbReference type="ARBA" id="ARBA00022801"/>
    </source>
</evidence>
<keyword evidence="9" id="KW-1185">Reference proteome</keyword>
<dbReference type="Pfam" id="PF00082">
    <property type="entry name" value="Peptidase_S8"/>
    <property type="match status" value="1"/>
</dbReference>
<dbReference type="PROSITE" id="PS51892">
    <property type="entry name" value="SUBTILASE"/>
    <property type="match status" value="1"/>
</dbReference>
<reference evidence="9" key="1">
    <citation type="submission" date="2016-10" db="EMBL/GenBank/DDBJ databases">
        <authorList>
            <person name="Varghese N."/>
            <person name="Submissions S."/>
        </authorList>
    </citation>
    <scope>NUCLEOTIDE SEQUENCE [LARGE SCALE GENOMIC DNA]</scope>
    <source>
        <strain evidence="9">DSM 17038</strain>
    </source>
</reference>
<evidence type="ECO:0000259" key="7">
    <source>
        <dbReference type="PROSITE" id="PS51272"/>
    </source>
</evidence>
<feature type="region of interest" description="Disordered" evidence="6">
    <location>
        <begin position="113"/>
        <end position="139"/>
    </location>
</feature>
<keyword evidence="1 5" id="KW-0645">Protease</keyword>
<dbReference type="Pfam" id="PF00395">
    <property type="entry name" value="SLH"/>
    <property type="match status" value="3"/>
</dbReference>
<dbReference type="CDD" id="cd04842">
    <property type="entry name" value="Peptidases_S8_Kp43_protease"/>
    <property type="match status" value="1"/>
</dbReference>
<dbReference type="InterPro" id="IPR051048">
    <property type="entry name" value="Peptidase_S8/S53_subtilisin"/>
</dbReference>
<evidence type="ECO:0000256" key="1">
    <source>
        <dbReference type="ARBA" id="ARBA00022670"/>
    </source>
</evidence>
<accession>A0A1I2X3I6</accession>
<dbReference type="InterPro" id="IPR034058">
    <property type="entry name" value="TagA/B/C/D_pept_dom"/>
</dbReference>
<dbReference type="SUPFAM" id="SSF52743">
    <property type="entry name" value="Subtilisin-like"/>
    <property type="match status" value="1"/>
</dbReference>
<dbReference type="GO" id="GO:0006508">
    <property type="term" value="P:proteolysis"/>
    <property type="evidence" value="ECO:0007669"/>
    <property type="project" value="UniProtKB-KW"/>
</dbReference>
<dbReference type="Proteomes" id="UP000199337">
    <property type="component" value="Unassembled WGS sequence"/>
</dbReference>
<keyword evidence="4 5" id="KW-0720">Serine protease</keyword>
<feature type="domain" description="SLH" evidence="7">
    <location>
        <begin position="1179"/>
        <end position="1242"/>
    </location>
</feature>
<evidence type="ECO:0000256" key="5">
    <source>
        <dbReference type="PROSITE-ProRule" id="PRU01240"/>
    </source>
</evidence>
<name>A0A1I2X3I6_9FIRM</name>
<evidence type="ECO:0000313" key="9">
    <source>
        <dbReference type="Proteomes" id="UP000199337"/>
    </source>
</evidence>
<keyword evidence="3 5" id="KW-0378">Hydrolase</keyword>